<name>E4X4Y7_OIKDI</name>
<dbReference type="GO" id="GO:0030686">
    <property type="term" value="C:90S preribosome"/>
    <property type="evidence" value="ECO:0007669"/>
    <property type="project" value="TreeGrafter"/>
</dbReference>
<feature type="region of interest" description="Disordered" evidence="1">
    <location>
        <begin position="1"/>
        <end position="37"/>
    </location>
</feature>
<proteinExistence type="predicted"/>
<dbReference type="InterPro" id="IPR032704">
    <property type="entry name" value="Cms1"/>
</dbReference>
<reference evidence="2" key="1">
    <citation type="journal article" date="2010" name="Science">
        <title>Plasticity of animal genome architecture unmasked by rapid evolution of a pelagic tunicate.</title>
        <authorList>
            <person name="Denoeud F."/>
            <person name="Henriet S."/>
            <person name="Mungpakdee S."/>
            <person name="Aury J.M."/>
            <person name="Da Silva C."/>
            <person name="Brinkmann H."/>
            <person name="Mikhaleva J."/>
            <person name="Olsen L.C."/>
            <person name="Jubin C."/>
            <person name="Canestro C."/>
            <person name="Bouquet J.M."/>
            <person name="Danks G."/>
            <person name="Poulain J."/>
            <person name="Campsteijn C."/>
            <person name="Adamski M."/>
            <person name="Cross I."/>
            <person name="Yadetie F."/>
            <person name="Muffato M."/>
            <person name="Louis A."/>
            <person name="Butcher S."/>
            <person name="Tsagkogeorga G."/>
            <person name="Konrad A."/>
            <person name="Singh S."/>
            <person name="Jensen M.F."/>
            <person name="Cong E.H."/>
            <person name="Eikeseth-Otteraa H."/>
            <person name="Noel B."/>
            <person name="Anthouard V."/>
            <person name="Porcel B.M."/>
            <person name="Kachouri-Lafond R."/>
            <person name="Nishino A."/>
            <person name="Ugolini M."/>
            <person name="Chourrout P."/>
            <person name="Nishida H."/>
            <person name="Aasland R."/>
            <person name="Huzurbazar S."/>
            <person name="Westhof E."/>
            <person name="Delsuc F."/>
            <person name="Lehrach H."/>
            <person name="Reinhardt R."/>
            <person name="Weissenbach J."/>
            <person name="Roy S.W."/>
            <person name="Artiguenave F."/>
            <person name="Postlethwait J.H."/>
            <person name="Manak J.R."/>
            <person name="Thompson E.M."/>
            <person name="Jaillon O."/>
            <person name="Du Pasquier L."/>
            <person name="Boudinot P."/>
            <person name="Liberles D.A."/>
            <person name="Volff J.N."/>
            <person name="Philippe H."/>
            <person name="Lenhard B."/>
            <person name="Roest Crollius H."/>
            <person name="Wincker P."/>
            <person name="Chourrout D."/>
        </authorList>
    </citation>
    <scope>NUCLEOTIDE SEQUENCE [LARGE SCALE GENOMIC DNA]</scope>
</reference>
<evidence type="ECO:0000256" key="1">
    <source>
        <dbReference type="SAM" id="MobiDB-lite"/>
    </source>
</evidence>
<dbReference type="GO" id="GO:0005634">
    <property type="term" value="C:nucleus"/>
    <property type="evidence" value="ECO:0007669"/>
    <property type="project" value="TreeGrafter"/>
</dbReference>
<sequence>MAEDLQDEWWEEYRKKSSAEEDEADKNDNELSKRQKKLKKRKRKIEEVNTTAMSAEDDVKTALIDVAGTVLKEELSGWIESSTIRLDVDQTMTGFLEEHESKEPLCAVSNPVVIVCGAGKRCTDVLRDIQTWSKEKEGNTAKLFAKHFKIVEQVKHLAKGKTSVAVGTPSRIAKLIEDGCLKPKSIVIDFNFRNEKKARLIDDKHVKEQLKELLKIFGDETKRSTVRLLIY</sequence>
<evidence type="ECO:0000313" key="3">
    <source>
        <dbReference type="Proteomes" id="UP000001307"/>
    </source>
</evidence>
<dbReference type="AlphaFoldDB" id="E4X4Y7"/>
<dbReference type="EMBL" id="FN653025">
    <property type="protein sequence ID" value="CBY18356.1"/>
    <property type="molecule type" value="Genomic_DNA"/>
</dbReference>
<accession>E4X4Y7</accession>
<dbReference type="Proteomes" id="UP000001307">
    <property type="component" value="Unassembled WGS sequence"/>
</dbReference>
<dbReference type="PANTHER" id="PTHR24030">
    <property type="entry name" value="PROTEIN CMSS1"/>
    <property type="match status" value="1"/>
</dbReference>
<dbReference type="InParanoid" id="E4X4Y7"/>
<dbReference type="OrthoDB" id="1929311at2759"/>
<protein>
    <submittedName>
        <fullName evidence="2">Uncharacterized protein</fullName>
    </submittedName>
</protein>
<feature type="compositionally biased region" description="Acidic residues" evidence="1">
    <location>
        <begin position="1"/>
        <end position="10"/>
    </location>
</feature>
<dbReference type="Pfam" id="PF14617">
    <property type="entry name" value="CMS1"/>
    <property type="match status" value="1"/>
</dbReference>
<dbReference type="PANTHER" id="PTHR24030:SF0">
    <property type="entry name" value="PROTEIN CMSS1"/>
    <property type="match status" value="1"/>
</dbReference>
<keyword evidence="3" id="KW-1185">Reference proteome</keyword>
<organism evidence="2">
    <name type="scientific">Oikopleura dioica</name>
    <name type="common">Tunicate</name>
    <dbReference type="NCBI Taxonomy" id="34765"/>
    <lineage>
        <taxon>Eukaryota</taxon>
        <taxon>Metazoa</taxon>
        <taxon>Chordata</taxon>
        <taxon>Tunicata</taxon>
        <taxon>Appendicularia</taxon>
        <taxon>Copelata</taxon>
        <taxon>Oikopleuridae</taxon>
        <taxon>Oikopleura</taxon>
    </lineage>
</organism>
<evidence type="ECO:0000313" key="2">
    <source>
        <dbReference type="EMBL" id="CBY18356.1"/>
    </source>
</evidence>
<gene>
    <name evidence="2" type="ORF">GSOID_T00002211001</name>
</gene>